<keyword evidence="1" id="KW-1133">Transmembrane helix</keyword>
<name>A0ABW2V1W6_9BACL</name>
<feature type="transmembrane region" description="Helical" evidence="1">
    <location>
        <begin position="304"/>
        <end position="322"/>
    </location>
</feature>
<evidence type="ECO:0000313" key="4">
    <source>
        <dbReference type="Proteomes" id="UP001596528"/>
    </source>
</evidence>
<feature type="transmembrane region" description="Helical" evidence="1">
    <location>
        <begin position="154"/>
        <end position="172"/>
    </location>
</feature>
<feature type="domain" description="Nucleoside transporter/FeoB GTPase Gate" evidence="2">
    <location>
        <begin position="47"/>
        <end position="148"/>
    </location>
</feature>
<sequence length="390" mass="40308">MTQRARTGSRALTFAVAVAAMIPVLGILSHPEPVFRASIGGLELWWKIVFPALLPYLVLIDVMRGYGVFQSLGRPFEGWMRRAFGLPGEAAFCLWLGAAAGQPSAATVVADLSKAGRLTRSQGERLLSLSHLSSPAVIVTVVGVGCFGSWRTGVWLAAIHFASALLAGIALTGSRRGLPPSGIAAEASPAPDRTAPSLGRLLGEAVSSSVQRLFLLGSYMMLAAVSLELLRQTGWISRTGSGLPETAAAAFADSLIGALAASRLGSPQAAAAIASFALAWGGLSSHAQTFSMTIGTGLRYAPYAAGRLLHGLIAAAAAWLLWPISGDRSASATGVFAYAPAGSSGSGPLWETATAAAPLFWIVSAGFAVFCALACGLLGLPHRRKRDNAR</sequence>
<dbReference type="Proteomes" id="UP001596528">
    <property type="component" value="Unassembled WGS sequence"/>
</dbReference>
<evidence type="ECO:0000313" key="3">
    <source>
        <dbReference type="EMBL" id="MFC7748775.1"/>
    </source>
</evidence>
<evidence type="ECO:0000259" key="2">
    <source>
        <dbReference type="Pfam" id="PF07670"/>
    </source>
</evidence>
<evidence type="ECO:0000256" key="1">
    <source>
        <dbReference type="SAM" id="Phobius"/>
    </source>
</evidence>
<dbReference type="RefSeq" id="WP_138787810.1">
    <property type="nucleotide sequence ID" value="NZ_JBHTGQ010000002.1"/>
</dbReference>
<dbReference type="Pfam" id="PF07670">
    <property type="entry name" value="Gate"/>
    <property type="match status" value="1"/>
</dbReference>
<accession>A0ABW2V1W6</accession>
<dbReference type="InterPro" id="IPR011642">
    <property type="entry name" value="Gate_dom"/>
</dbReference>
<keyword evidence="1" id="KW-0812">Transmembrane</keyword>
<feature type="transmembrane region" description="Helical" evidence="1">
    <location>
        <begin position="12"/>
        <end position="29"/>
    </location>
</feature>
<proteinExistence type="predicted"/>
<dbReference type="EMBL" id="JBHTGQ010000002">
    <property type="protein sequence ID" value="MFC7748775.1"/>
    <property type="molecule type" value="Genomic_DNA"/>
</dbReference>
<feature type="transmembrane region" description="Helical" evidence="1">
    <location>
        <begin position="44"/>
        <end position="63"/>
    </location>
</feature>
<gene>
    <name evidence="3" type="ORF">ACFQWB_02290</name>
</gene>
<feature type="transmembrane region" description="Helical" evidence="1">
    <location>
        <begin position="126"/>
        <end position="147"/>
    </location>
</feature>
<protein>
    <submittedName>
        <fullName evidence="3">Nucleoside recognition domain-containing protein</fullName>
    </submittedName>
</protein>
<keyword evidence="1" id="KW-0472">Membrane</keyword>
<keyword evidence="4" id="KW-1185">Reference proteome</keyword>
<feature type="transmembrane region" description="Helical" evidence="1">
    <location>
        <begin position="359"/>
        <end position="380"/>
    </location>
</feature>
<comment type="caution">
    <text evidence="3">The sequence shown here is derived from an EMBL/GenBank/DDBJ whole genome shotgun (WGS) entry which is preliminary data.</text>
</comment>
<organism evidence="3 4">
    <name type="scientific">Paenibacillus thermoaerophilus</name>
    <dbReference type="NCBI Taxonomy" id="1215385"/>
    <lineage>
        <taxon>Bacteria</taxon>
        <taxon>Bacillati</taxon>
        <taxon>Bacillota</taxon>
        <taxon>Bacilli</taxon>
        <taxon>Bacillales</taxon>
        <taxon>Paenibacillaceae</taxon>
        <taxon>Paenibacillus</taxon>
    </lineage>
</organism>
<reference evidence="4" key="1">
    <citation type="journal article" date="2019" name="Int. J. Syst. Evol. Microbiol.">
        <title>The Global Catalogue of Microorganisms (GCM) 10K type strain sequencing project: providing services to taxonomists for standard genome sequencing and annotation.</title>
        <authorList>
            <consortium name="The Broad Institute Genomics Platform"/>
            <consortium name="The Broad Institute Genome Sequencing Center for Infectious Disease"/>
            <person name="Wu L."/>
            <person name="Ma J."/>
        </authorList>
    </citation>
    <scope>NUCLEOTIDE SEQUENCE [LARGE SCALE GENOMIC DNA]</scope>
    <source>
        <strain evidence="4">JCM 18657</strain>
    </source>
</reference>